<proteinExistence type="predicted"/>
<comment type="caution">
    <text evidence="1">The sequence shown here is derived from an EMBL/GenBank/DDBJ whole genome shotgun (WGS) entry which is preliminary data.</text>
</comment>
<accession>A0A376HEN7</accession>
<name>A0A376HEN7_ECOLX</name>
<dbReference type="InterPro" id="IPR010489">
    <property type="entry name" value="Effector_NleG"/>
</dbReference>
<gene>
    <name evidence="1" type="ORF">D3G36_24520</name>
    <name evidence="2" type="ORF">NCTC8603_00674</name>
</gene>
<dbReference type="AlphaFoldDB" id="A0A376HEN7"/>
<sequence length="192" mass="20331">MPSLVSGIQSSSLSTGMQVLRAQMAASGGGEITVGGQTVSITYSETDGRFLASGGNNSLLSGLLLTGLNGGPEALRDIMLRMVSGSGNTQSHGDIEGKISQYKFSVNTQSLQCPSEAVRCPIILDKPEEGVFVKNSEDSLVCTLFDSVSFSHLVRDGGRHPLTREPITSSMIVSPEQCIYDQAKGNFVIKDK</sequence>
<organism evidence="1 4">
    <name type="scientific">Escherichia coli</name>
    <dbReference type="NCBI Taxonomy" id="562"/>
    <lineage>
        <taxon>Bacteria</taxon>
        <taxon>Pseudomonadati</taxon>
        <taxon>Pseudomonadota</taxon>
        <taxon>Gammaproteobacteria</taxon>
        <taxon>Enterobacterales</taxon>
        <taxon>Enterobacteriaceae</taxon>
        <taxon>Escherichia</taxon>
    </lineage>
</organism>
<dbReference type="EMBL" id="UGEE01000003">
    <property type="protein sequence ID" value="STK60351.1"/>
    <property type="molecule type" value="Genomic_DNA"/>
</dbReference>
<dbReference type="Proteomes" id="UP000591371">
    <property type="component" value="Unassembled WGS sequence"/>
</dbReference>
<evidence type="ECO:0000313" key="4">
    <source>
        <dbReference type="Proteomes" id="UP000591371"/>
    </source>
</evidence>
<dbReference type="Gene3D" id="3.30.40.80">
    <property type="entry name" value="Effector protein NleG"/>
    <property type="match status" value="1"/>
</dbReference>
<reference evidence="1 4" key="2">
    <citation type="submission" date="2019-03" db="EMBL/GenBank/DDBJ databases">
        <authorList>
            <consortium name="GenomeTrakr network: Whole genome sequencing for foodborne pathogen traceback"/>
        </authorList>
    </citation>
    <scope>NUCLEOTIDE SEQUENCE [LARGE SCALE GENOMIC DNA]</scope>
    <source>
        <strain evidence="1 4">PSU-1190</strain>
    </source>
</reference>
<reference evidence="2 3" key="1">
    <citation type="submission" date="2018-06" db="EMBL/GenBank/DDBJ databases">
        <authorList>
            <consortium name="Pathogen Informatics"/>
            <person name="Doyle S."/>
        </authorList>
    </citation>
    <scope>NUCLEOTIDE SEQUENCE [LARGE SCALE GENOMIC DNA]</scope>
    <source>
        <strain evidence="2 3">NCTC8603</strain>
    </source>
</reference>
<dbReference type="RefSeq" id="WP_012578869.1">
    <property type="nucleotide sequence ID" value="NZ_CABEEY010000003.1"/>
</dbReference>
<evidence type="ECO:0000313" key="1">
    <source>
        <dbReference type="EMBL" id="EFA4420953.1"/>
    </source>
</evidence>
<dbReference type="EMBL" id="AASATZ010000064">
    <property type="protein sequence ID" value="EFA4420953.1"/>
    <property type="molecule type" value="Genomic_DNA"/>
</dbReference>
<dbReference type="InterPro" id="IPR038436">
    <property type="entry name" value="Effector_NleG_sf"/>
</dbReference>
<dbReference type="GO" id="GO:0044403">
    <property type="term" value="P:biological process involved in symbiotic interaction"/>
    <property type="evidence" value="ECO:0007669"/>
    <property type="project" value="InterPro"/>
</dbReference>
<protein>
    <submittedName>
        <fullName evidence="1">DUF1076 domain-containing protein</fullName>
    </submittedName>
    <submittedName>
        <fullName evidence="2">T3SS secreted effector NleI/NleG-like protein</fullName>
    </submittedName>
</protein>
<dbReference type="Proteomes" id="UP000255153">
    <property type="component" value="Unassembled WGS sequence"/>
</dbReference>
<evidence type="ECO:0000313" key="2">
    <source>
        <dbReference type="EMBL" id="STK60351.1"/>
    </source>
</evidence>
<dbReference type="Pfam" id="PF06416">
    <property type="entry name" value="T3SS_NleG"/>
    <property type="match status" value="1"/>
</dbReference>
<evidence type="ECO:0000313" key="3">
    <source>
        <dbReference type="Proteomes" id="UP000255153"/>
    </source>
</evidence>
<dbReference type="GO" id="GO:0004842">
    <property type="term" value="F:ubiquitin-protein transferase activity"/>
    <property type="evidence" value="ECO:0007669"/>
    <property type="project" value="InterPro"/>
</dbReference>